<dbReference type="InterPro" id="IPR036788">
    <property type="entry name" value="T_IF-3_C_sf"/>
</dbReference>
<dbReference type="GO" id="GO:0043022">
    <property type="term" value="F:ribosome binding"/>
    <property type="evidence" value="ECO:0007669"/>
    <property type="project" value="TreeGrafter"/>
</dbReference>
<dbReference type="GO" id="GO:0070124">
    <property type="term" value="P:mitochondrial translational initiation"/>
    <property type="evidence" value="ECO:0007669"/>
    <property type="project" value="TreeGrafter"/>
</dbReference>
<feature type="region of interest" description="Disordered" evidence="4">
    <location>
        <begin position="60"/>
        <end position="115"/>
    </location>
</feature>
<evidence type="ECO:0008006" key="7">
    <source>
        <dbReference type="Google" id="ProtNLM"/>
    </source>
</evidence>
<sequence>MNCQACISSSRTALRRVFLASPVEQPATSQLRYLLAPSLHARQWQYTPSTHRLFTGIRRTITRGPDEPPSPPPLNPRDPVTHPSEQGPTRDSRSVRAHNRKKGAAAGPPALPRDEEIRRIADHVVLRREDGLLTEPRPLSAVLTEASIRDQTVVTIVVPRPGQTKGSRYPICVVLDRRAYEEGEARRAAEEREKALGERKAKKGMKELEINWAIDKHDLEHKMKKFREFLGKGLRVDVLLLRRPRKKGRQATEEEVEETLRKVREEAASVAGTREYKGASGVIGERYQLYFEGPQR</sequence>
<dbReference type="PANTHER" id="PTHR10938">
    <property type="entry name" value="TRANSLATION INITIATION FACTOR IF-3"/>
    <property type="match status" value="1"/>
</dbReference>
<reference evidence="5" key="1">
    <citation type="submission" date="2022-07" db="EMBL/GenBank/DDBJ databases">
        <title>Fungi with potential for degradation of polypropylene.</title>
        <authorList>
            <person name="Gostincar C."/>
        </authorList>
    </citation>
    <scope>NUCLEOTIDE SEQUENCE</scope>
    <source>
        <strain evidence="5">EXF-13287</strain>
    </source>
</reference>
<dbReference type="GO" id="GO:0003743">
    <property type="term" value="F:translation initiation factor activity"/>
    <property type="evidence" value="ECO:0007669"/>
    <property type="project" value="UniProtKB-KW"/>
</dbReference>
<dbReference type="AlphaFoldDB" id="A0AA38VH43"/>
<dbReference type="SUPFAM" id="SSF55200">
    <property type="entry name" value="Translation initiation factor IF3, C-terminal domain"/>
    <property type="match status" value="1"/>
</dbReference>
<evidence type="ECO:0000256" key="1">
    <source>
        <dbReference type="ARBA" id="ARBA00005439"/>
    </source>
</evidence>
<dbReference type="Gene3D" id="3.30.110.10">
    <property type="entry name" value="Translation initiation factor 3 (IF-3), C-terminal domain"/>
    <property type="match status" value="1"/>
</dbReference>
<keyword evidence="6" id="KW-1185">Reference proteome</keyword>
<keyword evidence="3" id="KW-0648">Protein biosynthesis</keyword>
<gene>
    <name evidence="5" type="ORF">NKR19_g7170</name>
</gene>
<dbReference type="PANTHER" id="PTHR10938:SF0">
    <property type="entry name" value="TRANSLATION INITIATION FACTOR IF-3, MITOCHONDRIAL"/>
    <property type="match status" value="1"/>
</dbReference>
<proteinExistence type="inferred from homology"/>
<evidence type="ECO:0000256" key="2">
    <source>
        <dbReference type="ARBA" id="ARBA00022540"/>
    </source>
</evidence>
<evidence type="ECO:0000313" key="6">
    <source>
        <dbReference type="Proteomes" id="UP001174691"/>
    </source>
</evidence>
<organism evidence="5 6">
    <name type="scientific">Coniochaeta hoffmannii</name>
    <dbReference type="NCBI Taxonomy" id="91930"/>
    <lineage>
        <taxon>Eukaryota</taxon>
        <taxon>Fungi</taxon>
        <taxon>Dikarya</taxon>
        <taxon>Ascomycota</taxon>
        <taxon>Pezizomycotina</taxon>
        <taxon>Sordariomycetes</taxon>
        <taxon>Sordariomycetidae</taxon>
        <taxon>Coniochaetales</taxon>
        <taxon>Coniochaetaceae</taxon>
        <taxon>Coniochaeta</taxon>
    </lineage>
</organism>
<protein>
    <recommendedName>
        <fullName evidence="7">Translation initiation factor IF-3</fullName>
    </recommendedName>
</protein>
<dbReference type="EMBL" id="JANBVN010000121">
    <property type="protein sequence ID" value="KAJ9142555.1"/>
    <property type="molecule type" value="Genomic_DNA"/>
</dbReference>
<feature type="compositionally biased region" description="Pro residues" evidence="4">
    <location>
        <begin position="67"/>
        <end position="76"/>
    </location>
</feature>
<evidence type="ECO:0000256" key="3">
    <source>
        <dbReference type="ARBA" id="ARBA00022917"/>
    </source>
</evidence>
<evidence type="ECO:0000313" key="5">
    <source>
        <dbReference type="EMBL" id="KAJ9142555.1"/>
    </source>
</evidence>
<keyword evidence="2" id="KW-0396">Initiation factor</keyword>
<comment type="similarity">
    <text evidence="1">Belongs to the IF-3 family.</text>
</comment>
<accession>A0AA38VH43</accession>
<dbReference type="Proteomes" id="UP001174691">
    <property type="component" value="Unassembled WGS sequence"/>
</dbReference>
<comment type="caution">
    <text evidence="5">The sequence shown here is derived from an EMBL/GenBank/DDBJ whole genome shotgun (WGS) entry which is preliminary data.</text>
</comment>
<name>A0AA38VH43_9PEZI</name>
<evidence type="ECO:0000256" key="4">
    <source>
        <dbReference type="SAM" id="MobiDB-lite"/>
    </source>
</evidence>
<dbReference type="InterPro" id="IPR001288">
    <property type="entry name" value="Translation_initiation_fac_3"/>
</dbReference>
<dbReference type="GO" id="GO:0005739">
    <property type="term" value="C:mitochondrion"/>
    <property type="evidence" value="ECO:0007669"/>
    <property type="project" value="TreeGrafter"/>
</dbReference>
<dbReference type="GO" id="GO:0032790">
    <property type="term" value="P:ribosome disassembly"/>
    <property type="evidence" value="ECO:0007669"/>
    <property type="project" value="TreeGrafter"/>
</dbReference>